<evidence type="ECO:0000256" key="1">
    <source>
        <dbReference type="SAM" id="Coils"/>
    </source>
</evidence>
<organism evidence="3 4">
    <name type="scientific">Lentisphaera araneosa HTCC2155</name>
    <dbReference type="NCBI Taxonomy" id="313628"/>
    <lineage>
        <taxon>Bacteria</taxon>
        <taxon>Pseudomonadati</taxon>
        <taxon>Lentisphaerota</taxon>
        <taxon>Lentisphaeria</taxon>
        <taxon>Lentisphaerales</taxon>
        <taxon>Lentisphaeraceae</taxon>
        <taxon>Lentisphaera</taxon>
    </lineage>
</organism>
<gene>
    <name evidence="3" type="ORF">LNTAR_10781</name>
</gene>
<keyword evidence="1" id="KW-0175">Coiled coil</keyword>
<evidence type="ECO:0000313" key="4">
    <source>
        <dbReference type="Proteomes" id="UP000004947"/>
    </source>
</evidence>
<dbReference type="Gene3D" id="1.25.10.10">
    <property type="entry name" value="Leucine-rich Repeat Variant"/>
    <property type="match status" value="1"/>
</dbReference>
<evidence type="ECO:0008006" key="5">
    <source>
        <dbReference type="Google" id="ProtNLM"/>
    </source>
</evidence>
<sequence length="411" mass="45819">MPIDITAEKLIKEIKDDLQGTLDSLKDDYIPTRILQDAFYDHNCPEFEFFLASFEDAPSALIEKLCQKELQENAAIALASHSRLPVSAMVKIAQESELNSQKIALAANPAISPQAANALAKDTCPSVRATLAANKETPLRIREFLHYDETALVRLAGLQRFTDEDALKRACFDLDVQVKIKAILTGRYDDEFLAVLAHSNDHIIQSTLLERKNLSPQILRPMLFSPYLDVAKCCLELMELDSADQAGILSFHPLLIEQMLKTQKLCPQVLDEFIHGAENESLELLLETQNLELETLLKLAENAKASLAKKLIEISDNNADIIRTLSRGNKEILYTLALYAELTPQQVANLFSDSDRLLIFILAKRGFQCPDLPGLIAQDLIDDPIPSIRDFASSSKELSPHSTTTQENNHG</sequence>
<dbReference type="InterPro" id="IPR011989">
    <property type="entry name" value="ARM-like"/>
</dbReference>
<evidence type="ECO:0000256" key="2">
    <source>
        <dbReference type="SAM" id="MobiDB-lite"/>
    </source>
</evidence>
<dbReference type="AlphaFoldDB" id="A6DIV9"/>
<feature type="coiled-coil region" evidence="1">
    <location>
        <begin position="279"/>
        <end position="317"/>
    </location>
</feature>
<dbReference type="Proteomes" id="UP000004947">
    <property type="component" value="Unassembled WGS sequence"/>
</dbReference>
<dbReference type="STRING" id="313628.LNTAR_10781"/>
<dbReference type="EMBL" id="ABCK01000005">
    <property type="protein sequence ID" value="EDM28395.1"/>
    <property type="molecule type" value="Genomic_DNA"/>
</dbReference>
<feature type="region of interest" description="Disordered" evidence="2">
    <location>
        <begin position="392"/>
        <end position="411"/>
    </location>
</feature>
<dbReference type="RefSeq" id="WP_007277835.1">
    <property type="nucleotide sequence ID" value="NZ_ABCK01000005.1"/>
</dbReference>
<accession>A6DIV9</accession>
<evidence type="ECO:0000313" key="3">
    <source>
        <dbReference type="EMBL" id="EDM28395.1"/>
    </source>
</evidence>
<comment type="caution">
    <text evidence="3">The sequence shown here is derived from an EMBL/GenBank/DDBJ whole genome shotgun (WGS) entry which is preliminary data.</text>
</comment>
<proteinExistence type="predicted"/>
<protein>
    <recommendedName>
        <fullName evidence="5">DUF2336 domain-containing protein</fullName>
    </recommendedName>
</protein>
<name>A6DIV9_9BACT</name>
<reference evidence="3 4" key="1">
    <citation type="journal article" date="2010" name="J. Bacteriol.">
        <title>Genome sequence of Lentisphaera araneosa HTCC2155T, the type species of the order Lentisphaerales in the phylum Lentisphaerae.</title>
        <authorList>
            <person name="Thrash J.C."/>
            <person name="Cho J.C."/>
            <person name="Vergin K.L."/>
            <person name="Morris R.M."/>
            <person name="Giovannoni S.J."/>
        </authorList>
    </citation>
    <scope>NUCLEOTIDE SEQUENCE [LARGE SCALE GENOMIC DNA]</scope>
    <source>
        <strain evidence="3 4">HTCC2155</strain>
    </source>
</reference>
<keyword evidence="4" id="KW-1185">Reference proteome</keyword>